<accession>A0A512L404</accession>
<dbReference type="Proteomes" id="UP000321337">
    <property type="component" value="Unassembled WGS sequence"/>
</dbReference>
<organism evidence="1 2">
    <name type="scientific">Sulfuriferula plumbiphila</name>
    <dbReference type="NCBI Taxonomy" id="171865"/>
    <lineage>
        <taxon>Bacteria</taxon>
        <taxon>Pseudomonadati</taxon>
        <taxon>Pseudomonadota</taxon>
        <taxon>Betaproteobacteria</taxon>
        <taxon>Nitrosomonadales</taxon>
        <taxon>Sulfuricellaceae</taxon>
        <taxon>Sulfuriferula</taxon>
    </lineage>
</organism>
<sequence length="85" mass="9675">MFAGVYQREKVGEYYADLFVENQIVCELKACESLSREHAVQLVNYLAATGLDTGLLIDFGRSVVVKRKFRQYQPNEVNVPVNPVH</sequence>
<evidence type="ECO:0008006" key="3">
    <source>
        <dbReference type="Google" id="ProtNLM"/>
    </source>
</evidence>
<reference evidence="1 2" key="1">
    <citation type="submission" date="2019-07" db="EMBL/GenBank/DDBJ databases">
        <title>Whole genome shotgun sequence of Thiobacillus plumbophilus NBRC 107929.</title>
        <authorList>
            <person name="Hosoyama A."/>
            <person name="Uohara A."/>
            <person name="Ohji S."/>
            <person name="Ichikawa N."/>
        </authorList>
    </citation>
    <scope>NUCLEOTIDE SEQUENCE [LARGE SCALE GENOMIC DNA]</scope>
    <source>
        <strain evidence="1 2">NBRC 107929</strain>
    </source>
</reference>
<comment type="caution">
    <text evidence="1">The sequence shown here is derived from an EMBL/GenBank/DDBJ whole genome shotgun (WGS) entry which is preliminary data.</text>
</comment>
<dbReference type="AlphaFoldDB" id="A0A512L404"/>
<dbReference type="InterPro" id="IPR026350">
    <property type="entry name" value="GxxExxY"/>
</dbReference>
<name>A0A512L404_9PROT</name>
<evidence type="ECO:0000313" key="2">
    <source>
        <dbReference type="Proteomes" id="UP000321337"/>
    </source>
</evidence>
<protein>
    <recommendedName>
        <fullName evidence="3">GxxExxY protein</fullName>
    </recommendedName>
</protein>
<dbReference type="Pfam" id="PF13366">
    <property type="entry name" value="PDDEXK_3"/>
    <property type="match status" value="1"/>
</dbReference>
<keyword evidence="2" id="KW-1185">Reference proteome</keyword>
<proteinExistence type="predicted"/>
<gene>
    <name evidence="1" type="ORF">TPL01_03280</name>
</gene>
<dbReference type="NCBIfam" id="TIGR04256">
    <property type="entry name" value="GxxExxY"/>
    <property type="match status" value="1"/>
</dbReference>
<evidence type="ECO:0000313" key="1">
    <source>
        <dbReference type="EMBL" id="GEP29190.1"/>
    </source>
</evidence>
<dbReference type="EMBL" id="BKAD01000003">
    <property type="protein sequence ID" value="GEP29190.1"/>
    <property type="molecule type" value="Genomic_DNA"/>
</dbReference>